<keyword evidence="7" id="KW-0539">Nucleus</keyword>
<evidence type="ECO:0000313" key="10">
    <source>
        <dbReference type="Proteomes" id="UP001162162"/>
    </source>
</evidence>
<evidence type="ECO:0000256" key="4">
    <source>
        <dbReference type="ARBA" id="ARBA00022722"/>
    </source>
</evidence>
<evidence type="ECO:0000256" key="7">
    <source>
        <dbReference type="ARBA" id="ARBA00023242"/>
    </source>
</evidence>
<keyword evidence="10" id="KW-1185">Reference proteome</keyword>
<sequence>MNPPLIEHQIKSQTDRNNAISPAAKLLLTLRFYATGCMLITAGDFIGVSKASACYIVTKVTEAIASLRERYIKFPGTQFPQVIGVIDCTHVRIMSSGGNEAERYRNRKGFFSWNVQTICDARLRIIDIVARWPGSSHDQTIYNNSRVKGTLQDNEFGNSIILGDSGYANTNYLITPLDHPNIPAEVLFNESHVRTRNCVERSYGVWKRRFPVLSVGIRVSLDHSKAIVVATAVLHNIAIEENENKPPIEIEMEDVPVPLSDVLVRRVAHENNRMRNSLINNNFTNLL</sequence>
<dbReference type="Pfam" id="PF13359">
    <property type="entry name" value="DDE_Tnp_4"/>
    <property type="match status" value="1"/>
</dbReference>
<feature type="domain" description="DDE Tnp4" evidence="8">
    <location>
        <begin position="86"/>
        <end position="236"/>
    </location>
</feature>
<comment type="subcellular location">
    <subcellularLocation>
        <location evidence="2">Nucleus</location>
    </subcellularLocation>
</comment>
<protein>
    <recommendedName>
        <fullName evidence="8">DDE Tnp4 domain-containing protein</fullName>
    </recommendedName>
</protein>
<gene>
    <name evidence="9" type="ORF">NQ318_002717</name>
</gene>
<keyword evidence="6" id="KW-0378">Hydrolase</keyword>
<dbReference type="PANTHER" id="PTHR22930">
    <property type="match status" value="1"/>
</dbReference>
<evidence type="ECO:0000256" key="2">
    <source>
        <dbReference type="ARBA" id="ARBA00004123"/>
    </source>
</evidence>
<keyword evidence="4" id="KW-0540">Nuclease</keyword>
<dbReference type="GO" id="GO:0046872">
    <property type="term" value="F:metal ion binding"/>
    <property type="evidence" value="ECO:0007669"/>
    <property type="project" value="UniProtKB-KW"/>
</dbReference>
<proteinExistence type="inferred from homology"/>
<evidence type="ECO:0000256" key="3">
    <source>
        <dbReference type="ARBA" id="ARBA00006958"/>
    </source>
</evidence>
<keyword evidence="5" id="KW-0479">Metal-binding</keyword>
<dbReference type="InterPro" id="IPR045249">
    <property type="entry name" value="HARBI1-like"/>
</dbReference>
<dbReference type="GO" id="GO:0005634">
    <property type="term" value="C:nucleus"/>
    <property type="evidence" value="ECO:0007669"/>
    <property type="project" value="UniProtKB-SubCell"/>
</dbReference>
<evidence type="ECO:0000256" key="5">
    <source>
        <dbReference type="ARBA" id="ARBA00022723"/>
    </source>
</evidence>
<dbReference type="EMBL" id="JAPWTK010000204">
    <property type="protein sequence ID" value="KAJ8945877.1"/>
    <property type="molecule type" value="Genomic_DNA"/>
</dbReference>
<dbReference type="InterPro" id="IPR027806">
    <property type="entry name" value="HARBI1_dom"/>
</dbReference>
<comment type="cofactor">
    <cofactor evidence="1">
        <name>a divalent metal cation</name>
        <dbReference type="ChEBI" id="CHEBI:60240"/>
    </cofactor>
</comment>
<accession>A0AAV8Y4R8</accession>
<reference evidence="9" key="1">
    <citation type="journal article" date="2023" name="Insect Mol. Biol.">
        <title>Genome sequencing provides insights into the evolution of gene families encoding plant cell wall-degrading enzymes in longhorned beetles.</title>
        <authorList>
            <person name="Shin N.R."/>
            <person name="Okamura Y."/>
            <person name="Kirsch R."/>
            <person name="Pauchet Y."/>
        </authorList>
    </citation>
    <scope>NUCLEOTIDE SEQUENCE</scope>
    <source>
        <strain evidence="9">AMC_N1</strain>
    </source>
</reference>
<name>A0AAV8Y4R8_9CUCU</name>
<comment type="caution">
    <text evidence="9">The sequence shown here is derived from an EMBL/GenBank/DDBJ whole genome shotgun (WGS) entry which is preliminary data.</text>
</comment>
<dbReference type="AlphaFoldDB" id="A0AAV8Y4R8"/>
<evidence type="ECO:0000256" key="1">
    <source>
        <dbReference type="ARBA" id="ARBA00001968"/>
    </source>
</evidence>
<dbReference type="GO" id="GO:0016787">
    <property type="term" value="F:hydrolase activity"/>
    <property type="evidence" value="ECO:0007669"/>
    <property type="project" value="UniProtKB-KW"/>
</dbReference>
<dbReference type="GO" id="GO:0004518">
    <property type="term" value="F:nuclease activity"/>
    <property type="evidence" value="ECO:0007669"/>
    <property type="project" value="UniProtKB-KW"/>
</dbReference>
<evidence type="ECO:0000313" key="9">
    <source>
        <dbReference type="EMBL" id="KAJ8945877.1"/>
    </source>
</evidence>
<organism evidence="9 10">
    <name type="scientific">Aromia moschata</name>
    <dbReference type="NCBI Taxonomy" id="1265417"/>
    <lineage>
        <taxon>Eukaryota</taxon>
        <taxon>Metazoa</taxon>
        <taxon>Ecdysozoa</taxon>
        <taxon>Arthropoda</taxon>
        <taxon>Hexapoda</taxon>
        <taxon>Insecta</taxon>
        <taxon>Pterygota</taxon>
        <taxon>Neoptera</taxon>
        <taxon>Endopterygota</taxon>
        <taxon>Coleoptera</taxon>
        <taxon>Polyphaga</taxon>
        <taxon>Cucujiformia</taxon>
        <taxon>Chrysomeloidea</taxon>
        <taxon>Cerambycidae</taxon>
        <taxon>Cerambycinae</taxon>
        <taxon>Callichromatini</taxon>
        <taxon>Aromia</taxon>
    </lineage>
</organism>
<evidence type="ECO:0000259" key="8">
    <source>
        <dbReference type="Pfam" id="PF13359"/>
    </source>
</evidence>
<evidence type="ECO:0000256" key="6">
    <source>
        <dbReference type="ARBA" id="ARBA00022801"/>
    </source>
</evidence>
<dbReference type="PANTHER" id="PTHR22930:SF289">
    <property type="entry name" value="DDE TNP4 DOMAIN-CONTAINING PROTEIN-RELATED"/>
    <property type="match status" value="1"/>
</dbReference>
<comment type="similarity">
    <text evidence="3">Belongs to the HARBI1 family.</text>
</comment>
<dbReference type="Proteomes" id="UP001162162">
    <property type="component" value="Unassembled WGS sequence"/>
</dbReference>